<dbReference type="InterPro" id="IPR039051">
    <property type="entry name" value="SE-CTX-like"/>
</dbReference>
<sequence length="211" mass="24666">MEKVSSFAATINPLFNIVTAVVKVTKGLVAKDLTQEQNAKEFDQIHATMERISKTNQQILKQSQLDEVNEKYGKYEEYIKHQYTALNTMVEQIQKDPEGREGYMAEFQRIYERDQSDLPLKTFYDSVVEEEKTFEQRGLLKVYIEHYKQNRDVMEKKCSQLANVFQMGLMTLMAYRVVTEDDEVDVREKWAPRVEKIQAKMIDALAQCEGN</sequence>
<name>A0A8U0PXQ1_SALNM</name>
<protein>
    <submittedName>
        <fullName evidence="2">Uncharacterized protein LOC120031396</fullName>
    </submittedName>
</protein>
<dbReference type="PANTHER" id="PTHR40472:SF8">
    <property type="entry name" value="RAPUNZEL 2"/>
    <property type="match status" value="1"/>
</dbReference>
<dbReference type="AlphaFoldDB" id="A0A8U0PXQ1"/>
<dbReference type="Proteomes" id="UP000808372">
    <property type="component" value="Chromosome 37"/>
</dbReference>
<dbReference type="KEGG" id="snh:120031396"/>
<evidence type="ECO:0000313" key="1">
    <source>
        <dbReference type="Proteomes" id="UP000808372"/>
    </source>
</evidence>
<reference evidence="2" key="1">
    <citation type="submission" date="2025-08" db="UniProtKB">
        <authorList>
            <consortium name="RefSeq"/>
        </authorList>
    </citation>
    <scope>IDENTIFICATION</scope>
    <source>
        <tissue evidence="2">White muscle</tissue>
    </source>
</reference>
<dbReference type="GeneID" id="120031396"/>
<proteinExistence type="predicted"/>
<dbReference type="RefSeq" id="XP_038833055.1">
    <property type="nucleotide sequence ID" value="XM_038977127.1"/>
</dbReference>
<organism evidence="1 2">
    <name type="scientific">Salvelinus namaycush</name>
    <name type="common">Lake trout</name>
    <name type="synonym">Salmo namaycush</name>
    <dbReference type="NCBI Taxonomy" id="8040"/>
    <lineage>
        <taxon>Eukaryota</taxon>
        <taxon>Metazoa</taxon>
        <taxon>Chordata</taxon>
        <taxon>Craniata</taxon>
        <taxon>Vertebrata</taxon>
        <taxon>Euteleostomi</taxon>
        <taxon>Actinopterygii</taxon>
        <taxon>Neopterygii</taxon>
        <taxon>Teleostei</taxon>
        <taxon>Protacanthopterygii</taxon>
        <taxon>Salmoniformes</taxon>
        <taxon>Salmonidae</taxon>
        <taxon>Salmoninae</taxon>
        <taxon>Salvelinus</taxon>
    </lineage>
</organism>
<keyword evidence="1" id="KW-1185">Reference proteome</keyword>
<gene>
    <name evidence="2" type="primary">LOC120031396</name>
</gene>
<dbReference type="PANTHER" id="PTHR40472">
    <property type="entry name" value="RICIN B-TYPE LECTIN DOMAIN-CONTAINING PROTEIN"/>
    <property type="match status" value="1"/>
</dbReference>
<evidence type="ECO:0000313" key="2">
    <source>
        <dbReference type="RefSeq" id="XP_038833055.1"/>
    </source>
</evidence>
<accession>A0A8U0PXQ1</accession>